<dbReference type="PANTHER" id="PTHR43861:SF3">
    <property type="entry name" value="PUTATIVE (AFU_ORTHOLOGUE AFUA_2G14390)-RELATED"/>
    <property type="match status" value="1"/>
</dbReference>
<proteinExistence type="predicted"/>
<dbReference type="Proteomes" id="UP001200022">
    <property type="component" value="Unassembled WGS sequence"/>
</dbReference>
<dbReference type="InterPro" id="IPR029063">
    <property type="entry name" value="SAM-dependent_MTases_sf"/>
</dbReference>
<dbReference type="Pfam" id="PF13489">
    <property type="entry name" value="Methyltransf_23"/>
    <property type="match status" value="1"/>
</dbReference>
<keyword evidence="2" id="KW-0489">Methyltransferase</keyword>
<dbReference type="PANTHER" id="PTHR43861">
    <property type="entry name" value="TRANS-ACONITATE 2-METHYLTRANSFERASE-RELATED"/>
    <property type="match status" value="1"/>
</dbReference>
<organism evidence="2 3">
    <name type="scientific">Flaviramulus multivorans</name>
    <dbReference type="NCBI Taxonomy" id="1304750"/>
    <lineage>
        <taxon>Bacteria</taxon>
        <taxon>Pseudomonadati</taxon>
        <taxon>Bacteroidota</taxon>
        <taxon>Flavobacteriia</taxon>
        <taxon>Flavobacteriales</taxon>
        <taxon>Flavobacteriaceae</taxon>
        <taxon>Flaviramulus</taxon>
    </lineage>
</organism>
<evidence type="ECO:0000256" key="1">
    <source>
        <dbReference type="ARBA" id="ARBA00022679"/>
    </source>
</evidence>
<dbReference type="CDD" id="cd02440">
    <property type="entry name" value="AdoMet_MTases"/>
    <property type="match status" value="1"/>
</dbReference>
<gene>
    <name evidence="2" type="ORF">L3X39_03040</name>
</gene>
<keyword evidence="3" id="KW-1185">Reference proteome</keyword>
<accession>A0ABS9IGT3</accession>
<dbReference type="Gene3D" id="3.40.50.150">
    <property type="entry name" value="Vaccinia Virus protein VP39"/>
    <property type="match status" value="1"/>
</dbReference>
<dbReference type="RefSeq" id="WP_237230270.1">
    <property type="nucleotide sequence ID" value="NZ_JAKKDV010000001.1"/>
</dbReference>
<protein>
    <submittedName>
        <fullName evidence="2">Class I SAM-dependent methyltransferase</fullName>
    </submittedName>
</protein>
<dbReference type="GO" id="GO:0032259">
    <property type="term" value="P:methylation"/>
    <property type="evidence" value="ECO:0007669"/>
    <property type="project" value="UniProtKB-KW"/>
</dbReference>
<dbReference type="EMBL" id="JAKKDV010000001">
    <property type="protein sequence ID" value="MCF7559598.1"/>
    <property type="molecule type" value="Genomic_DNA"/>
</dbReference>
<dbReference type="GO" id="GO:0008168">
    <property type="term" value="F:methyltransferase activity"/>
    <property type="evidence" value="ECO:0007669"/>
    <property type="project" value="UniProtKB-KW"/>
</dbReference>
<dbReference type="SUPFAM" id="SSF53335">
    <property type="entry name" value="S-adenosyl-L-methionine-dependent methyltransferases"/>
    <property type="match status" value="1"/>
</dbReference>
<evidence type="ECO:0000313" key="3">
    <source>
        <dbReference type="Proteomes" id="UP001200022"/>
    </source>
</evidence>
<comment type="caution">
    <text evidence="2">The sequence shown here is derived from an EMBL/GenBank/DDBJ whole genome shotgun (WGS) entry which is preliminary data.</text>
</comment>
<name>A0ABS9IGT3_9FLAO</name>
<evidence type="ECO:0000313" key="2">
    <source>
        <dbReference type="EMBL" id="MCF7559598.1"/>
    </source>
</evidence>
<sequence length="209" mass="23963">MTHYNRDYFDYQKHVGTFGGKANLFKFKKYVKKDYKVIDFGSGGGYLLSNFDCKEKIGIEINPSAVKIAKGLGIKTVSDAKEIENNWADLIVSNHALEHVPCPLSEIKKLYEKLKIGGKIILVVPYEKKNRYKPNDINFHLYTWSEMNLGNLFTSAGFVIDDVKELKHRWPPKYFMIRKIMGEKLFNVICRIYGGISSTSQVKIIATKP</sequence>
<keyword evidence="1" id="KW-0808">Transferase</keyword>
<reference evidence="2 3" key="1">
    <citation type="submission" date="2022-01" db="EMBL/GenBank/DDBJ databases">
        <title>Draft genome sequence of Sabulilitoribacter multivorans KCTC 32326.</title>
        <authorList>
            <person name="Oh J.-S."/>
        </authorList>
    </citation>
    <scope>NUCLEOTIDE SEQUENCE [LARGE SCALE GENOMIC DNA]</scope>
    <source>
        <strain evidence="2 3">M-M16</strain>
    </source>
</reference>